<dbReference type="PIRSF" id="PIRSF000948">
    <property type="entry name" value="Sphingomy_PDE"/>
    <property type="match status" value="1"/>
</dbReference>
<feature type="binding site" evidence="7">
    <location>
        <position position="250"/>
    </location>
    <ligand>
        <name>Zn(2+)</name>
        <dbReference type="ChEBI" id="CHEBI:29105"/>
        <label>2</label>
    </ligand>
</feature>
<dbReference type="PROSITE" id="PS50015">
    <property type="entry name" value="SAP_B"/>
    <property type="match status" value="1"/>
</dbReference>
<dbReference type="CDD" id="cd00842">
    <property type="entry name" value="MPP_ASMase"/>
    <property type="match status" value="1"/>
</dbReference>
<keyword evidence="3 8" id="KW-1015">Disulfide bond</keyword>
<evidence type="ECO:0000313" key="12">
    <source>
        <dbReference type="Proteomes" id="UP001153709"/>
    </source>
</evidence>
<feature type="signal peptide" evidence="9">
    <location>
        <begin position="1"/>
        <end position="22"/>
    </location>
</feature>
<comment type="similarity">
    <text evidence="1 6">Belongs to the acid sphingomyelinase family.</text>
</comment>
<evidence type="ECO:0000256" key="6">
    <source>
        <dbReference type="PIRNR" id="PIRNR000948"/>
    </source>
</evidence>
<feature type="binding site" evidence="7">
    <location>
        <position position="179"/>
    </location>
    <ligand>
        <name>Zn(2+)</name>
        <dbReference type="ChEBI" id="CHEBI:29105"/>
        <label>1</label>
    </ligand>
</feature>
<keyword evidence="9" id="KW-0732">Signal</keyword>
<feature type="disulfide bond" evidence="8">
    <location>
        <begin position="362"/>
        <end position="408"/>
    </location>
</feature>
<evidence type="ECO:0000256" key="5">
    <source>
        <dbReference type="ARBA" id="ARBA00047268"/>
    </source>
</evidence>
<dbReference type="Gene3D" id="3.60.21.10">
    <property type="match status" value="1"/>
</dbReference>
<name>A0A9N9SMC9_DIABA</name>
<feature type="binding site" evidence="7">
    <location>
        <position position="402"/>
    </location>
    <ligand>
        <name>Zn(2+)</name>
        <dbReference type="ChEBI" id="CHEBI:29105"/>
        <label>2</label>
    </ligand>
</feature>
<feature type="binding site" evidence="7">
    <location>
        <position position="290"/>
    </location>
    <ligand>
        <name>Zn(2+)</name>
        <dbReference type="ChEBI" id="CHEBI:29105"/>
        <label>2</label>
    </ligand>
</feature>
<comment type="function">
    <text evidence="6">Converts sphingomyelin to ceramide.</text>
</comment>
<feature type="domain" description="Saposin B-type" evidence="10">
    <location>
        <begin position="64"/>
        <end position="147"/>
    </location>
</feature>
<dbReference type="Proteomes" id="UP001153709">
    <property type="component" value="Chromosome 1"/>
</dbReference>
<evidence type="ECO:0000256" key="2">
    <source>
        <dbReference type="ARBA" id="ARBA00022801"/>
    </source>
</evidence>
<evidence type="ECO:0000259" key="10">
    <source>
        <dbReference type="PROSITE" id="PS50015"/>
    </source>
</evidence>
<dbReference type="GO" id="GO:0016798">
    <property type="term" value="F:hydrolase activity, acting on glycosyl bonds"/>
    <property type="evidence" value="ECO:0007669"/>
    <property type="project" value="UniProtKB-KW"/>
</dbReference>
<evidence type="ECO:0000313" key="11">
    <source>
        <dbReference type="EMBL" id="CAG9826633.1"/>
    </source>
</evidence>
<evidence type="ECO:0000256" key="7">
    <source>
        <dbReference type="PIRSR" id="PIRSR000948-1"/>
    </source>
</evidence>
<keyword evidence="2 6" id="KW-0378">Hydrolase</keyword>
<feature type="disulfide bond" evidence="8">
    <location>
        <begin position="68"/>
        <end position="143"/>
    </location>
</feature>
<gene>
    <name evidence="11" type="ORF">DIABBA_LOCUS733</name>
</gene>
<evidence type="ECO:0000256" key="1">
    <source>
        <dbReference type="ARBA" id="ARBA00008234"/>
    </source>
</evidence>
<dbReference type="OrthoDB" id="282973at2759"/>
<dbReference type="InterPro" id="IPR041805">
    <property type="entry name" value="ASMase/PPN1_MPP"/>
</dbReference>
<dbReference type="AlphaFoldDB" id="A0A9N9SMC9"/>
<protein>
    <recommendedName>
        <fullName evidence="6">Sphingomyelin phosphodiesterase</fullName>
        <ecNumber evidence="6">3.1.4.12</ecNumber>
    </recommendedName>
</protein>
<dbReference type="GO" id="GO:0006685">
    <property type="term" value="P:sphingomyelin catabolic process"/>
    <property type="evidence" value="ECO:0007669"/>
    <property type="project" value="UniProtKB-UniRule"/>
</dbReference>
<feature type="binding site" evidence="7">
    <location>
        <position position="436"/>
    </location>
    <ligand>
        <name>Zn(2+)</name>
        <dbReference type="ChEBI" id="CHEBI:29105"/>
        <label>1</label>
    </ligand>
</feature>
<feature type="binding site" evidence="7">
    <location>
        <position position="434"/>
    </location>
    <ligand>
        <name>Zn(2+)</name>
        <dbReference type="ChEBI" id="CHEBI:29105"/>
        <label>2</label>
    </ligand>
</feature>
<dbReference type="PANTHER" id="PTHR10340:SF29">
    <property type="entry name" value="SPHINGOMYELIN PHOSPHODIESTERASE"/>
    <property type="match status" value="1"/>
</dbReference>
<proteinExistence type="inferred from homology"/>
<comment type="cofactor">
    <cofactor evidence="7">
        <name>Zn(2+)</name>
        <dbReference type="ChEBI" id="CHEBI:29105"/>
    </cofactor>
    <text evidence="7">Binds 2 Zn(2+) ions per subunit.</text>
</comment>
<sequence>MKTSWIFLGIFLICANFEITLGFNSTTGLYSSFISNQWPEEVIEKLREHKTLLTLLTGTYLKDDTTNCVLCNLLFTGILLEKNYDMTSIQLSSEAEYFCEIIGMATTNVCDGVIYPHADVLSYIFDNKKEVDSKQICSLILRCDQGNDTFNWSIDIPDGTPAEKVPDADASFKVGHITDIHFDPLYTEGKKVKCGEPSCCQSDQADATEGEESCGHFGTYEHADSPQVLLEDALDQLAKQKPEFVYFTGDLVSHRVWGTSPEFNGNIIKTAMSLFAEKLGNITVYPILGNHEAHPVNLYAPLDTADDDISSEWLYDLILDTWTQHDWLEKEAVKKTILAGGYYTVKTARPGLRLIVLNNNVCSRENWWNLYNSKDPYGQLKWLADTLLEAEKNKEIVHILYHIQTSSCIASWGRAYNQILKRFQNTIAAQFNGHTHRDQFFLHYDNESTPIGVTFNGGSLMPDNANPNFKILSVDASSFNVKDFESYTFDLDSANKNQKIDWINLYSFKHSFKLENLTLASLSDLVLNKMKSDEVVDLYRRFYYRGRAQDDDKTYDKKPIRCQILTSVEGETDMCNNL</sequence>
<accession>A0A9N9SMC9</accession>
<dbReference type="GO" id="GO:0016020">
    <property type="term" value="C:membrane"/>
    <property type="evidence" value="ECO:0007669"/>
    <property type="project" value="GOC"/>
</dbReference>
<reference evidence="11" key="1">
    <citation type="submission" date="2022-01" db="EMBL/GenBank/DDBJ databases">
        <authorList>
            <person name="King R."/>
        </authorList>
    </citation>
    <scope>NUCLEOTIDE SEQUENCE</scope>
</reference>
<dbReference type="EMBL" id="OU898276">
    <property type="protein sequence ID" value="CAG9826633.1"/>
    <property type="molecule type" value="Genomic_DNA"/>
</dbReference>
<dbReference type="GO" id="GO:0046872">
    <property type="term" value="F:metal ion binding"/>
    <property type="evidence" value="ECO:0007669"/>
    <property type="project" value="UniProtKB-KW"/>
</dbReference>
<keyword evidence="7" id="KW-0862">Zinc</keyword>
<feature type="chain" id="PRO_5040472993" description="Sphingomyelin phosphodiesterase" evidence="9">
    <location>
        <begin position="23"/>
        <end position="578"/>
    </location>
</feature>
<evidence type="ECO:0000256" key="8">
    <source>
        <dbReference type="PIRSR" id="PIRSR000948-2"/>
    </source>
</evidence>
<keyword evidence="4" id="KW-0325">Glycoprotein</keyword>
<dbReference type="GO" id="GO:0005615">
    <property type="term" value="C:extracellular space"/>
    <property type="evidence" value="ECO:0007669"/>
    <property type="project" value="TreeGrafter"/>
</dbReference>
<comment type="catalytic activity">
    <reaction evidence="5">
        <text>a sphingomyelin + H2O = phosphocholine + an N-acylsphing-4-enine + H(+)</text>
        <dbReference type="Rhea" id="RHEA:19253"/>
        <dbReference type="ChEBI" id="CHEBI:15377"/>
        <dbReference type="ChEBI" id="CHEBI:15378"/>
        <dbReference type="ChEBI" id="CHEBI:17636"/>
        <dbReference type="ChEBI" id="CHEBI:52639"/>
        <dbReference type="ChEBI" id="CHEBI:295975"/>
        <dbReference type="EC" id="3.1.4.12"/>
    </reaction>
    <physiologicalReaction direction="left-to-right" evidence="5">
        <dbReference type="Rhea" id="RHEA:19254"/>
    </physiologicalReaction>
</comment>
<dbReference type="InterPro" id="IPR029052">
    <property type="entry name" value="Metallo-depent_PP-like"/>
</dbReference>
<dbReference type="Pfam" id="PF00149">
    <property type="entry name" value="Metallophos"/>
    <property type="match status" value="1"/>
</dbReference>
<feature type="binding site" evidence="7">
    <location>
        <position position="181"/>
    </location>
    <ligand>
        <name>Zn(2+)</name>
        <dbReference type="ChEBI" id="CHEBI:29105"/>
        <label>1</label>
    </ligand>
</feature>
<dbReference type="SUPFAM" id="SSF56300">
    <property type="entry name" value="Metallo-dependent phosphatases"/>
    <property type="match status" value="1"/>
</dbReference>
<dbReference type="GO" id="GO:0061750">
    <property type="term" value="F:acid sphingomyelin phosphodiesterase activity"/>
    <property type="evidence" value="ECO:0007669"/>
    <property type="project" value="TreeGrafter"/>
</dbReference>
<feature type="disulfide bond" evidence="8">
    <location>
        <begin position="194"/>
        <end position="199"/>
    </location>
</feature>
<dbReference type="PANTHER" id="PTHR10340">
    <property type="entry name" value="SPHINGOMYELIN PHOSPHODIESTERASE"/>
    <property type="match status" value="1"/>
</dbReference>
<feature type="disulfide bond" evidence="8">
    <location>
        <begin position="99"/>
        <end position="110"/>
    </location>
</feature>
<dbReference type="GO" id="GO:0005764">
    <property type="term" value="C:lysosome"/>
    <property type="evidence" value="ECO:0007669"/>
    <property type="project" value="TreeGrafter"/>
</dbReference>
<keyword evidence="6" id="KW-0326">Glycosidase</keyword>
<evidence type="ECO:0000256" key="9">
    <source>
        <dbReference type="SAM" id="SignalP"/>
    </source>
</evidence>
<dbReference type="InterPro" id="IPR008139">
    <property type="entry name" value="SaposinB_dom"/>
</dbReference>
<organism evidence="11 12">
    <name type="scientific">Diabrotica balteata</name>
    <name type="common">Banded cucumber beetle</name>
    <dbReference type="NCBI Taxonomy" id="107213"/>
    <lineage>
        <taxon>Eukaryota</taxon>
        <taxon>Metazoa</taxon>
        <taxon>Ecdysozoa</taxon>
        <taxon>Arthropoda</taxon>
        <taxon>Hexapoda</taxon>
        <taxon>Insecta</taxon>
        <taxon>Pterygota</taxon>
        <taxon>Neoptera</taxon>
        <taxon>Endopterygota</taxon>
        <taxon>Coleoptera</taxon>
        <taxon>Polyphaga</taxon>
        <taxon>Cucujiformia</taxon>
        <taxon>Chrysomeloidea</taxon>
        <taxon>Chrysomelidae</taxon>
        <taxon>Galerucinae</taxon>
        <taxon>Diabroticina</taxon>
        <taxon>Diabroticites</taxon>
        <taxon>Diabrotica</taxon>
    </lineage>
</organism>
<keyword evidence="12" id="KW-1185">Reference proteome</keyword>
<feature type="binding site" evidence="7">
    <location>
        <position position="250"/>
    </location>
    <ligand>
        <name>Zn(2+)</name>
        <dbReference type="ChEBI" id="CHEBI:29105"/>
        <label>1</label>
    </ligand>
</feature>
<dbReference type="InterPro" id="IPR011160">
    <property type="entry name" value="Sphingomy_PDE"/>
</dbReference>
<dbReference type="GO" id="GO:0046513">
    <property type="term" value="P:ceramide biosynthetic process"/>
    <property type="evidence" value="ECO:0007669"/>
    <property type="project" value="TreeGrafter"/>
</dbReference>
<evidence type="ECO:0000256" key="3">
    <source>
        <dbReference type="ARBA" id="ARBA00023157"/>
    </source>
</evidence>
<dbReference type="InterPro" id="IPR004843">
    <property type="entry name" value="Calcineurin-like_PHP"/>
</dbReference>
<keyword evidence="7" id="KW-0479">Metal-binding</keyword>
<dbReference type="EC" id="3.1.4.12" evidence="6"/>
<evidence type="ECO:0000256" key="4">
    <source>
        <dbReference type="ARBA" id="ARBA00023180"/>
    </source>
</evidence>